<name>A0AA86VZU7_9FABA</name>
<dbReference type="Gramene" id="rna-AYBTSS11_LOCUS22233">
    <property type="protein sequence ID" value="CAJ1969385.1"/>
    <property type="gene ID" value="gene-AYBTSS11_LOCUS22233"/>
</dbReference>
<accession>A0AA86VZU7</accession>
<dbReference type="AlphaFoldDB" id="A0AA86VZU7"/>
<proteinExistence type="predicted"/>
<keyword evidence="2" id="KW-1185">Reference proteome</keyword>
<evidence type="ECO:0000313" key="2">
    <source>
        <dbReference type="Proteomes" id="UP001189624"/>
    </source>
</evidence>
<organism evidence="1 2">
    <name type="scientific">Sphenostylis stenocarpa</name>
    <dbReference type="NCBI Taxonomy" id="92480"/>
    <lineage>
        <taxon>Eukaryota</taxon>
        <taxon>Viridiplantae</taxon>
        <taxon>Streptophyta</taxon>
        <taxon>Embryophyta</taxon>
        <taxon>Tracheophyta</taxon>
        <taxon>Spermatophyta</taxon>
        <taxon>Magnoliopsida</taxon>
        <taxon>eudicotyledons</taxon>
        <taxon>Gunneridae</taxon>
        <taxon>Pentapetalae</taxon>
        <taxon>rosids</taxon>
        <taxon>fabids</taxon>
        <taxon>Fabales</taxon>
        <taxon>Fabaceae</taxon>
        <taxon>Papilionoideae</taxon>
        <taxon>50 kb inversion clade</taxon>
        <taxon>NPAAA clade</taxon>
        <taxon>indigoferoid/millettioid clade</taxon>
        <taxon>Phaseoleae</taxon>
        <taxon>Sphenostylis</taxon>
    </lineage>
</organism>
<dbReference type="EMBL" id="OY731404">
    <property type="protein sequence ID" value="CAJ1969385.1"/>
    <property type="molecule type" value="Genomic_DNA"/>
</dbReference>
<reference evidence="1" key="1">
    <citation type="submission" date="2023-10" db="EMBL/GenBank/DDBJ databases">
        <authorList>
            <person name="Domelevo Entfellner J.-B."/>
        </authorList>
    </citation>
    <scope>NUCLEOTIDE SEQUENCE</scope>
</reference>
<dbReference type="Proteomes" id="UP001189624">
    <property type="component" value="Chromosome 7"/>
</dbReference>
<evidence type="ECO:0000313" key="1">
    <source>
        <dbReference type="EMBL" id="CAJ1969385.1"/>
    </source>
</evidence>
<protein>
    <submittedName>
        <fullName evidence="1">Uncharacterized protein</fullName>
    </submittedName>
</protein>
<sequence length="403" mass="45170">MKKLLVFLTTNALESISDVVLSAQPVAGLVCVVNGFGGRRSLRRSYMCSCSRIRIPSNLRRCFLLFTAKNEILRKKALWGISNSAQEGRWKVFFVDSHRLLTVAAHPFFLSDLSLAAHANAHGYGTITAATVILPHSKRVLPSAHLLSKTSSMRGCLKVFSQQEDARTIVPKIGESREPEKRNLVRKKVKQEYLKSFMMSAKDSKAHARSTDQIEHHHDLEPTLVCEKELRVKKKLLQKPQLVFFKQKKASQFLLLSGLKEPQRLATKRRNSQLSARIKSWWKVQMKKLLVFLTTDALESISAVVLSAQPVAGLERKELGWGYPKRKQVKAAKPVSYSFRCQTKEIGMASSSSASKGSNSVEERNYPTIWYAHVAREVPVAGEELPDIPVVNASPLGNPLNDK</sequence>
<gene>
    <name evidence="1" type="ORF">AYBTSS11_LOCUS22233</name>
</gene>